<dbReference type="PANTHER" id="PTHR43279">
    <property type="entry name" value="CATECHOL-2,3-DIOXYGENASE"/>
    <property type="match status" value="1"/>
</dbReference>
<evidence type="ECO:0000259" key="1">
    <source>
        <dbReference type="PROSITE" id="PS51819"/>
    </source>
</evidence>
<sequence>MTQPDLQQRAAHANALGLPLPVPRVQRTHLSLFVRDPVRSSIWYADVLGMTETARGEQWVFMSFGQKHHDIALIRAASDAELGTIGLQHYGLEIAGGLSELRRLYGMLIRRDVPIVKITDHKVGIGVYFPDPDGNRLEFFCETVTDDEEGKRVLHRYNAPSDPFQLEPLFD</sequence>
<comment type="caution">
    <text evidence="2">The sequence shown here is derived from an EMBL/GenBank/DDBJ whole genome shotgun (WGS) entry which is preliminary data.</text>
</comment>
<dbReference type="EMBL" id="JJOA01000076">
    <property type="protein sequence ID" value="KEA54918.1"/>
    <property type="molecule type" value="Genomic_DNA"/>
</dbReference>
<evidence type="ECO:0000313" key="2">
    <source>
        <dbReference type="EMBL" id="KEA54918.1"/>
    </source>
</evidence>
<protein>
    <submittedName>
        <fullName evidence="2">Glyoxalase</fullName>
    </submittedName>
</protein>
<dbReference type="PROSITE" id="PS51819">
    <property type="entry name" value="VOC"/>
    <property type="match status" value="1"/>
</dbReference>
<name>A0A071M282_9BURK</name>
<dbReference type="InterPro" id="IPR029068">
    <property type="entry name" value="Glyas_Bleomycin-R_OHBP_Dase"/>
</dbReference>
<organism evidence="2">
    <name type="scientific">Burkholderia cenocepacia</name>
    <dbReference type="NCBI Taxonomy" id="95486"/>
    <lineage>
        <taxon>Bacteria</taxon>
        <taxon>Pseudomonadati</taxon>
        <taxon>Pseudomonadota</taxon>
        <taxon>Betaproteobacteria</taxon>
        <taxon>Burkholderiales</taxon>
        <taxon>Burkholderiaceae</taxon>
        <taxon>Burkholderia</taxon>
        <taxon>Burkholderia cepacia complex</taxon>
    </lineage>
</organism>
<dbReference type="PANTHER" id="PTHR43279:SF1">
    <property type="entry name" value="CATECHOL-2,3-DIOXYGENASE"/>
    <property type="match status" value="1"/>
</dbReference>
<dbReference type="SUPFAM" id="SSF54593">
    <property type="entry name" value="Glyoxalase/Bleomycin resistance protein/Dihydroxybiphenyl dioxygenase"/>
    <property type="match status" value="1"/>
</dbReference>
<dbReference type="InterPro" id="IPR037523">
    <property type="entry name" value="VOC_core"/>
</dbReference>
<feature type="domain" description="VOC" evidence="1">
    <location>
        <begin position="26"/>
        <end position="142"/>
    </location>
</feature>
<proteinExistence type="predicted"/>
<reference evidence="2" key="1">
    <citation type="submission" date="2014-04" db="EMBL/GenBank/DDBJ databases">
        <title>In planta biocontrol of soil-borne Fusarium wilt of banana through a plant endophytic bacterium, Burkholderia cenocepacia 869T2.</title>
        <authorList>
            <person name="Ho Y.-N."/>
            <person name="Chiang H.-M."/>
            <person name="Chao C.-P."/>
            <person name="Su C.-C."/>
            <person name="Hsu H.-F."/>
            <person name="Guo C.-T."/>
            <person name="Hsieh J.-L."/>
            <person name="Huang C.-C."/>
        </authorList>
    </citation>
    <scope>NUCLEOTIDE SEQUENCE [LARGE SCALE GENOMIC DNA]</scope>
    <source>
        <strain evidence="2">869T2</strain>
    </source>
</reference>
<accession>A0A071M282</accession>
<dbReference type="InterPro" id="IPR004360">
    <property type="entry name" value="Glyas_Fos-R_dOase_dom"/>
</dbReference>
<dbReference type="OrthoDB" id="5430221at2"/>
<gene>
    <name evidence="2" type="ORF">DT99_34960</name>
</gene>
<dbReference type="Gene3D" id="3.10.180.10">
    <property type="entry name" value="2,3-Dihydroxybiphenyl 1,2-Dioxygenase, domain 1"/>
    <property type="match status" value="1"/>
</dbReference>
<dbReference type="Pfam" id="PF00903">
    <property type="entry name" value="Glyoxalase"/>
    <property type="match status" value="1"/>
</dbReference>
<dbReference type="AlphaFoldDB" id="A0A071M282"/>